<comment type="caution">
    <text evidence="1">The sequence shown here is derived from an EMBL/GenBank/DDBJ whole genome shotgun (WGS) entry which is preliminary data.</text>
</comment>
<proteinExistence type="predicted"/>
<gene>
    <name evidence="1" type="ORF">JL102_05905</name>
</gene>
<reference evidence="1" key="1">
    <citation type="submission" date="2021-01" db="EMBL/GenBank/DDBJ databases">
        <title>Fulvivirga kasyanovii gen. nov., sp nov., a novel member of the phylum Bacteroidetes isolated from seawater in a mussel farm.</title>
        <authorList>
            <person name="Zhao L.-H."/>
            <person name="Wang Z.-J."/>
        </authorList>
    </citation>
    <scope>NUCLEOTIDE SEQUENCE</scope>
    <source>
        <strain evidence="1">2943</strain>
    </source>
</reference>
<evidence type="ECO:0000313" key="1">
    <source>
        <dbReference type="EMBL" id="MBL3655652.1"/>
    </source>
</evidence>
<keyword evidence="2" id="KW-1185">Reference proteome</keyword>
<sequence length="59" mass="6826">MKKINLIYVLSNLLAHAKHNFAQSFKYIHFTHYSSCLPFSHFPLVCDKLFSAQRPTLTG</sequence>
<organism evidence="1 2">
    <name type="scientific">Fulvivirga sediminis</name>
    <dbReference type="NCBI Taxonomy" id="2803949"/>
    <lineage>
        <taxon>Bacteria</taxon>
        <taxon>Pseudomonadati</taxon>
        <taxon>Bacteroidota</taxon>
        <taxon>Cytophagia</taxon>
        <taxon>Cytophagales</taxon>
        <taxon>Fulvivirgaceae</taxon>
        <taxon>Fulvivirga</taxon>
    </lineage>
</organism>
<dbReference type="AlphaFoldDB" id="A0A937F3H3"/>
<dbReference type="EMBL" id="JAESIY010000002">
    <property type="protein sequence ID" value="MBL3655652.1"/>
    <property type="molecule type" value="Genomic_DNA"/>
</dbReference>
<evidence type="ECO:0000313" key="2">
    <source>
        <dbReference type="Proteomes" id="UP000659388"/>
    </source>
</evidence>
<dbReference type="RefSeq" id="WP_202243311.1">
    <property type="nucleotide sequence ID" value="NZ_JAESIY010000002.1"/>
</dbReference>
<name>A0A937F3H3_9BACT</name>
<dbReference type="Proteomes" id="UP000659388">
    <property type="component" value="Unassembled WGS sequence"/>
</dbReference>
<accession>A0A937F3H3</accession>
<protein>
    <submittedName>
        <fullName evidence="1">Uncharacterized protein</fullName>
    </submittedName>
</protein>